<dbReference type="Gene3D" id="3.80.10.10">
    <property type="entry name" value="Ribonuclease Inhibitor"/>
    <property type="match status" value="1"/>
</dbReference>
<accession>A0A9Q5I3B9</accession>
<gene>
    <name evidence="2" type="ORF">A7U60_g1853</name>
</gene>
<dbReference type="EMBL" id="LNZH02000113">
    <property type="protein sequence ID" value="OCB90942.1"/>
    <property type="molecule type" value="Genomic_DNA"/>
</dbReference>
<dbReference type="SUPFAM" id="SSF52047">
    <property type="entry name" value="RNI-like"/>
    <property type="match status" value="1"/>
</dbReference>
<reference evidence="2" key="1">
    <citation type="submission" date="2016-06" db="EMBL/GenBank/DDBJ databases">
        <title>Draft Genome sequence of the fungus Inonotus baumii.</title>
        <authorList>
            <person name="Zhu H."/>
            <person name="Lin W."/>
        </authorList>
    </citation>
    <scope>NUCLEOTIDE SEQUENCE</scope>
    <source>
        <strain evidence="2">821</strain>
    </source>
</reference>
<dbReference type="Proteomes" id="UP000757232">
    <property type="component" value="Unassembled WGS sequence"/>
</dbReference>
<dbReference type="SUPFAM" id="SSF81383">
    <property type="entry name" value="F-box domain"/>
    <property type="match status" value="1"/>
</dbReference>
<keyword evidence="3" id="KW-1185">Reference proteome</keyword>
<comment type="caution">
    <text evidence="2">The sequence shown here is derived from an EMBL/GenBank/DDBJ whole genome shotgun (WGS) entry which is preliminary data.</text>
</comment>
<sequence>MSLNDSDDSRAQYLESGIINVHKNDPPSHQGGYLSDVRASLFGHSRPIDKLPFEVLAAIFSWCCPTFNDHYRGPPLSPVMLSHVCRSWRQAALDNPSLWTYLNLTVAYSSVGGMEKACDQLRLWVERANNCPLLVEVEFVESSQRWPAANVFYDMERLVNVALTYKPSLFSEGMELRAALDATSVSPPSPGNYPQVMEQYTWAKTGIRPDRPLRGSVQIHSNRHSEIMFGLEGHYTIGKHLIHLDLRDPGDKIRLSVEECQIALSDFPDLEFCALRIGESTDEVAEPLVLWRLQTLSLSWSDRVEVGDLLDSITAPSLSELELRGPLFPREFYPGNRWTHLPVLLRRSSPSLKLLTLANMDGTTVELLRCLALCQGLQHLSLESCRLDEEIMNSIEVGEGLTHERARRTVLGLDYLGLISCEVFGLNDFLRVSLETPFWEEANLSKLYIINSGFISEDVLSAMTRLPLDEFETDPALLEDLV</sequence>
<protein>
    <recommendedName>
        <fullName evidence="1">F-box domain-containing protein</fullName>
    </recommendedName>
</protein>
<name>A0A9Q5I3B9_SANBA</name>
<dbReference type="AlphaFoldDB" id="A0A9Q5I3B9"/>
<dbReference type="InterPro" id="IPR036047">
    <property type="entry name" value="F-box-like_dom_sf"/>
</dbReference>
<feature type="domain" description="F-box" evidence="1">
    <location>
        <begin position="48"/>
        <end position="104"/>
    </location>
</feature>
<organism evidence="2 3">
    <name type="scientific">Sanghuangporus baumii</name>
    <name type="common">Phellinus baumii</name>
    <dbReference type="NCBI Taxonomy" id="108892"/>
    <lineage>
        <taxon>Eukaryota</taxon>
        <taxon>Fungi</taxon>
        <taxon>Dikarya</taxon>
        <taxon>Basidiomycota</taxon>
        <taxon>Agaricomycotina</taxon>
        <taxon>Agaricomycetes</taxon>
        <taxon>Hymenochaetales</taxon>
        <taxon>Hymenochaetaceae</taxon>
        <taxon>Sanghuangporus</taxon>
    </lineage>
</organism>
<evidence type="ECO:0000259" key="1">
    <source>
        <dbReference type="Pfam" id="PF12937"/>
    </source>
</evidence>
<dbReference type="Pfam" id="PF12937">
    <property type="entry name" value="F-box-like"/>
    <property type="match status" value="1"/>
</dbReference>
<dbReference type="InterPro" id="IPR001810">
    <property type="entry name" value="F-box_dom"/>
</dbReference>
<dbReference type="Gene3D" id="1.20.1280.50">
    <property type="match status" value="1"/>
</dbReference>
<evidence type="ECO:0000313" key="3">
    <source>
        <dbReference type="Proteomes" id="UP000757232"/>
    </source>
</evidence>
<proteinExistence type="predicted"/>
<dbReference type="OrthoDB" id="3365698at2759"/>
<dbReference type="InterPro" id="IPR032675">
    <property type="entry name" value="LRR_dom_sf"/>
</dbReference>
<evidence type="ECO:0000313" key="2">
    <source>
        <dbReference type="EMBL" id="OCB90942.1"/>
    </source>
</evidence>